<reference evidence="2" key="1">
    <citation type="journal article" date="2021" name="Nat. Commun.">
        <title>Genetic determinants of endophytism in the Arabidopsis root mycobiome.</title>
        <authorList>
            <person name="Mesny F."/>
            <person name="Miyauchi S."/>
            <person name="Thiergart T."/>
            <person name="Pickel B."/>
            <person name="Atanasova L."/>
            <person name="Karlsson M."/>
            <person name="Huettel B."/>
            <person name="Barry K.W."/>
            <person name="Haridas S."/>
            <person name="Chen C."/>
            <person name="Bauer D."/>
            <person name="Andreopoulos W."/>
            <person name="Pangilinan J."/>
            <person name="LaButti K."/>
            <person name="Riley R."/>
            <person name="Lipzen A."/>
            <person name="Clum A."/>
            <person name="Drula E."/>
            <person name="Henrissat B."/>
            <person name="Kohler A."/>
            <person name="Grigoriev I.V."/>
            <person name="Martin F.M."/>
            <person name="Hacquard S."/>
        </authorList>
    </citation>
    <scope>NUCLEOTIDE SEQUENCE</scope>
    <source>
        <strain evidence="2">MPI-SDFR-AT-0073</strain>
    </source>
</reference>
<sequence>MQTAQSRRATIAFKSLFQGEVLAAFFRATLLARSRITHARNNFEESKEPTPEYLLQTSRLTDTIDRVMRDFRQNYQFGHYKLFKAYGFGAAQFSDTEDEAEYGWISGQDDIEETEEQDADGSTALTEDGIATMNEGNAAMNEDYDAAMYEDDDAGIDEECGDVAMTTDGQGDVPAFSTVKLARRAR</sequence>
<protein>
    <submittedName>
        <fullName evidence="2">Uncharacterized protein</fullName>
    </submittedName>
</protein>
<comment type="caution">
    <text evidence="2">The sequence shown here is derived from an EMBL/GenBank/DDBJ whole genome shotgun (WGS) entry which is preliminary data.</text>
</comment>
<feature type="region of interest" description="Disordered" evidence="1">
    <location>
        <begin position="135"/>
        <end position="156"/>
    </location>
</feature>
<dbReference type="Proteomes" id="UP000758603">
    <property type="component" value="Unassembled WGS sequence"/>
</dbReference>
<accession>A0A9P8UTR5</accession>
<evidence type="ECO:0000256" key="1">
    <source>
        <dbReference type="SAM" id="MobiDB-lite"/>
    </source>
</evidence>
<organism evidence="2 3">
    <name type="scientific">Truncatella angustata</name>
    <dbReference type="NCBI Taxonomy" id="152316"/>
    <lineage>
        <taxon>Eukaryota</taxon>
        <taxon>Fungi</taxon>
        <taxon>Dikarya</taxon>
        <taxon>Ascomycota</taxon>
        <taxon>Pezizomycotina</taxon>
        <taxon>Sordariomycetes</taxon>
        <taxon>Xylariomycetidae</taxon>
        <taxon>Amphisphaeriales</taxon>
        <taxon>Sporocadaceae</taxon>
        <taxon>Truncatella</taxon>
    </lineage>
</organism>
<dbReference type="GeneID" id="70128554"/>
<evidence type="ECO:0000313" key="2">
    <source>
        <dbReference type="EMBL" id="KAH6658021.1"/>
    </source>
</evidence>
<proteinExistence type="predicted"/>
<feature type="compositionally biased region" description="Acidic residues" evidence="1">
    <location>
        <begin position="142"/>
        <end position="156"/>
    </location>
</feature>
<dbReference type="RefSeq" id="XP_045962255.1">
    <property type="nucleotide sequence ID" value="XM_046099662.1"/>
</dbReference>
<keyword evidence="3" id="KW-1185">Reference proteome</keyword>
<evidence type="ECO:0000313" key="3">
    <source>
        <dbReference type="Proteomes" id="UP000758603"/>
    </source>
</evidence>
<name>A0A9P8UTR5_9PEZI</name>
<dbReference type="EMBL" id="JAGPXC010000002">
    <property type="protein sequence ID" value="KAH6658021.1"/>
    <property type="molecule type" value="Genomic_DNA"/>
</dbReference>
<dbReference type="AlphaFoldDB" id="A0A9P8UTR5"/>
<gene>
    <name evidence="2" type="ORF">BKA67DRAFT_533196</name>
</gene>